<protein>
    <submittedName>
        <fullName evidence="3">Uncharacterized protein</fullName>
    </submittedName>
</protein>
<feature type="region of interest" description="Disordered" evidence="1">
    <location>
        <begin position="70"/>
        <end position="94"/>
    </location>
</feature>
<accession>A0A6V7VYX5</accession>
<evidence type="ECO:0000256" key="1">
    <source>
        <dbReference type="SAM" id="MobiDB-lite"/>
    </source>
</evidence>
<dbReference type="AlphaFoldDB" id="A0A6V7VYX5"/>
<dbReference type="EMBL" id="CAJEWN010000343">
    <property type="protein sequence ID" value="CAD2179401.1"/>
    <property type="molecule type" value="Genomic_DNA"/>
</dbReference>
<dbReference type="Proteomes" id="UP000580250">
    <property type="component" value="Unassembled WGS sequence"/>
</dbReference>
<evidence type="ECO:0000313" key="4">
    <source>
        <dbReference type="Proteomes" id="UP000580250"/>
    </source>
</evidence>
<dbReference type="OrthoDB" id="5805988at2759"/>
<organism evidence="3 4">
    <name type="scientific">Meloidogyne enterolobii</name>
    <name type="common">Root-knot nematode worm</name>
    <name type="synonym">Meloidogyne mayaguensis</name>
    <dbReference type="NCBI Taxonomy" id="390850"/>
    <lineage>
        <taxon>Eukaryota</taxon>
        <taxon>Metazoa</taxon>
        <taxon>Ecdysozoa</taxon>
        <taxon>Nematoda</taxon>
        <taxon>Chromadorea</taxon>
        <taxon>Rhabditida</taxon>
        <taxon>Tylenchina</taxon>
        <taxon>Tylenchomorpha</taxon>
        <taxon>Tylenchoidea</taxon>
        <taxon>Meloidogynidae</taxon>
        <taxon>Meloidogyninae</taxon>
        <taxon>Meloidogyne</taxon>
    </lineage>
</organism>
<keyword evidence="2" id="KW-1133">Transmembrane helix</keyword>
<gene>
    <name evidence="3" type="ORF">MENT_LOCUS31402</name>
</gene>
<feature type="compositionally biased region" description="Basic and acidic residues" evidence="1">
    <location>
        <begin position="70"/>
        <end position="83"/>
    </location>
</feature>
<name>A0A6V7VYX5_MELEN</name>
<comment type="caution">
    <text evidence="3">The sequence shown here is derived from an EMBL/GenBank/DDBJ whole genome shotgun (WGS) entry which is preliminary data.</text>
</comment>
<reference evidence="3 4" key="1">
    <citation type="submission" date="2020-08" db="EMBL/GenBank/DDBJ databases">
        <authorList>
            <person name="Koutsovoulos G."/>
            <person name="Danchin GJ E."/>
        </authorList>
    </citation>
    <scope>NUCLEOTIDE SEQUENCE [LARGE SCALE GENOMIC DNA]</scope>
</reference>
<keyword evidence="2" id="KW-0472">Membrane</keyword>
<proteinExistence type="predicted"/>
<evidence type="ECO:0000313" key="3">
    <source>
        <dbReference type="EMBL" id="CAD2179401.1"/>
    </source>
</evidence>
<sequence length="233" mass="27351">MCFKRKIQTKNDFNLSYILHKQMINTCYIILALNLLIILVSPNNYPKCRNYQQACAVELMKFPELVNDEREDIKEGHNERNEESVSEGSGENNDDDKLHFVPMTMSFPIYDEFVPTTPTYDYSMEPVQKVQHQICSCLDDEECGKFDSIEQTLELSNHIRIAFCRPLDKIFNVKCKGMRSLARVIGRLDMETGDRLVHVNDTLIFCRCESNKWIRMMIEPWINDMFSFSYICI</sequence>
<keyword evidence="2" id="KW-0812">Transmembrane</keyword>
<feature type="transmembrane region" description="Helical" evidence="2">
    <location>
        <begin position="23"/>
        <end position="41"/>
    </location>
</feature>
<evidence type="ECO:0000256" key="2">
    <source>
        <dbReference type="SAM" id="Phobius"/>
    </source>
</evidence>